<keyword evidence="4" id="KW-1185">Reference proteome</keyword>
<accession>A0A7L9FIB5</accession>
<evidence type="ECO:0000313" key="3">
    <source>
        <dbReference type="EMBL" id="QOJ78763.1"/>
    </source>
</evidence>
<dbReference type="AlphaFoldDB" id="A0A7L9FIB5"/>
<name>A0A7L9FIB5_9CREN</name>
<dbReference type="InterPro" id="IPR007527">
    <property type="entry name" value="Znf_SWIM"/>
</dbReference>
<dbReference type="PROSITE" id="PS50966">
    <property type="entry name" value="ZF_SWIM"/>
    <property type="match status" value="1"/>
</dbReference>
<dbReference type="KEGG" id="thel:IG193_08445"/>
<organism evidence="3 4">
    <name type="scientific">Infirmifilum lucidum</name>
    <dbReference type="NCBI Taxonomy" id="2776706"/>
    <lineage>
        <taxon>Archaea</taxon>
        <taxon>Thermoproteota</taxon>
        <taxon>Thermoprotei</taxon>
        <taxon>Thermofilales</taxon>
        <taxon>Thermofilaceae</taxon>
        <taxon>Infirmifilum</taxon>
    </lineage>
</organism>
<sequence length="127" mass="14767">MDEIARKAREVLRGNPPPELESLALAYRQLRSEFPGKSESWFYRAVYRALAGVETLREGHWLVKGFPELGDSRPFYNVWLAGGRYKCDCFYHAHGYSRERGICTHIAAVMLWRRQTRLSEFSPSGRQ</sequence>
<protein>
    <recommendedName>
        <fullName evidence="2">SWIM-type domain-containing protein</fullName>
    </recommendedName>
</protein>
<dbReference type="GO" id="GO:0008270">
    <property type="term" value="F:zinc ion binding"/>
    <property type="evidence" value="ECO:0007669"/>
    <property type="project" value="UniProtKB-KW"/>
</dbReference>
<dbReference type="EMBL" id="CP062310">
    <property type="protein sequence ID" value="QOJ78763.1"/>
    <property type="molecule type" value="Genomic_DNA"/>
</dbReference>
<dbReference type="Proteomes" id="UP000594121">
    <property type="component" value="Chromosome"/>
</dbReference>
<dbReference type="InParanoid" id="A0A7L9FIB5"/>
<keyword evidence="1" id="KW-0863">Zinc-finger</keyword>
<reference evidence="3 4" key="1">
    <citation type="submission" date="2020-10" db="EMBL/GenBank/DDBJ databases">
        <title>Thermofilum lucidum 3507LT sp. nov. a novel member of Thermofilaceae family isolated from Chile hot spring, and proposal of description order Thermofilales.</title>
        <authorList>
            <person name="Zayulina K.S."/>
            <person name="Elcheninov A.G."/>
            <person name="Toshchakov S.V."/>
            <person name="Kublanov I.V."/>
        </authorList>
    </citation>
    <scope>NUCLEOTIDE SEQUENCE [LARGE SCALE GENOMIC DNA]</scope>
    <source>
        <strain evidence="3 4">3507LT</strain>
    </source>
</reference>
<gene>
    <name evidence="3" type="ORF">IG193_08445</name>
</gene>
<keyword evidence="1" id="KW-0862">Zinc</keyword>
<evidence type="ECO:0000259" key="2">
    <source>
        <dbReference type="PROSITE" id="PS50966"/>
    </source>
</evidence>
<evidence type="ECO:0000256" key="1">
    <source>
        <dbReference type="PROSITE-ProRule" id="PRU00325"/>
    </source>
</evidence>
<keyword evidence="1" id="KW-0479">Metal-binding</keyword>
<evidence type="ECO:0000313" key="4">
    <source>
        <dbReference type="Proteomes" id="UP000594121"/>
    </source>
</evidence>
<proteinExistence type="predicted"/>
<dbReference type="RefSeq" id="WP_192818735.1">
    <property type="nucleotide sequence ID" value="NZ_CP062310.1"/>
</dbReference>
<dbReference type="GeneID" id="59149919"/>
<feature type="domain" description="SWIM-type" evidence="2">
    <location>
        <begin position="76"/>
        <end position="114"/>
    </location>
</feature>